<protein>
    <submittedName>
        <fullName evidence="1">Uncharacterized protein</fullName>
    </submittedName>
</protein>
<reference evidence="1 2" key="1">
    <citation type="journal article" date="2019" name="Emerg. Microbes Infect.">
        <title>Comprehensive subspecies identification of 175 nontuberculous mycobacteria species based on 7547 genomic profiles.</title>
        <authorList>
            <person name="Matsumoto Y."/>
            <person name="Kinjo T."/>
            <person name="Motooka D."/>
            <person name="Nabeya D."/>
            <person name="Jung N."/>
            <person name="Uechi K."/>
            <person name="Horii T."/>
            <person name="Iida T."/>
            <person name="Fujita J."/>
            <person name="Nakamura S."/>
        </authorList>
    </citation>
    <scope>NUCLEOTIDE SEQUENCE [LARGE SCALE GENOMIC DNA]</scope>
    <source>
        <strain evidence="1 2">JCM 15657</strain>
    </source>
</reference>
<dbReference type="SUPFAM" id="SSF56601">
    <property type="entry name" value="beta-lactamase/transpeptidase-like"/>
    <property type="match status" value="1"/>
</dbReference>
<dbReference type="AlphaFoldDB" id="A0A1X1YGM2"/>
<evidence type="ECO:0000313" key="1">
    <source>
        <dbReference type="EMBL" id="BBX95739.1"/>
    </source>
</evidence>
<evidence type="ECO:0000313" key="2">
    <source>
        <dbReference type="Proteomes" id="UP000466396"/>
    </source>
</evidence>
<dbReference type="InterPro" id="IPR001466">
    <property type="entry name" value="Beta-lactam-related"/>
</dbReference>
<dbReference type="KEGG" id="mlj:MLAC_10330"/>
<dbReference type="Pfam" id="PF00144">
    <property type="entry name" value="Beta-lactamase"/>
    <property type="match status" value="1"/>
</dbReference>
<name>A0A1X1YGM2_9MYCO</name>
<organism evidence="1 2">
    <name type="scientific">Mycobacterium lacus</name>
    <dbReference type="NCBI Taxonomy" id="169765"/>
    <lineage>
        <taxon>Bacteria</taxon>
        <taxon>Bacillati</taxon>
        <taxon>Actinomycetota</taxon>
        <taxon>Actinomycetes</taxon>
        <taxon>Mycobacteriales</taxon>
        <taxon>Mycobacteriaceae</taxon>
        <taxon>Mycobacterium</taxon>
    </lineage>
</organism>
<dbReference type="InterPro" id="IPR012338">
    <property type="entry name" value="Beta-lactam/transpept-like"/>
</dbReference>
<proteinExistence type="predicted"/>
<sequence>MRQITPRMLARHTSGLPENSTGPEDGAGLFLKNPSVPPPSLVRAWRSHNGPQPGSCWTYSNHGFITLGFAAV</sequence>
<dbReference type="Proteomes" id="UP000466396">
    <property type="component" value="Chromosome"/>
</dbReference>
<keyword evidence="2" id="KW-1185">Reference proteome</keyword>
<dbReference type="STRING" id="169765.AWC15_17030"/>
<gene>
    <name evidence="1" type="ORF">MLAC_10330</name>
</gene>
<dbReference type="Gene3D" id="3.40.710.10">
    <property type="entry name" value="DD-peptidase/beta-lactamase superfamily"/>
    <property type="match status" value="1"/>
</dbReference>
<dbReference type="EMBL" id="AP022581">
    <property type="protein sequence ID" value="BBX95739.1"/>
    <property type="molecule type" value="Genomic_DNA"/>
</dbReference>
<accession>A0A1X1YGM2</accession>